<gene>
    <name evidence="1" type="ORF">CLOBOL_03732</name>
</gene>
<dbReference type="Proteomes" id="UP000005396">
    <property type="component" value="Unassembled WGS sequence"/>
</dbReference>
<name>A8RTN3_ENTBW</name>
<evidence type="ECO:0000313" key="2">
    <source>
        <dbReference type="Proteomes" id="UP000005396"/>
    </source>
</evidence>
<dbReference type="AlphaFoldDB" id="A8RTN3"/>
<organism evidence="1 2">
    <name type="scientific">Enterocloster bolteae (strain ATCC BAA-613 / DSM 15670 / CCUG 46953 / JCM 12243 / WAL 16351)</name>
    <name type="common">Clostridium bolteae</name>
    <dbReference type="NCBI Taxonomy" id="411902"/>
    <lineage>
        <taxon>Bacteria</taxon>
        <taxon>Bacillati</taxon>
        <taxon>Bacillota</taxon>
        <taxon>Clostridia</taxon>
        <taxon>Lachnospirales</taxon>
        <taxon>Lachnospiraceae</taxon>
        <taxon>Enterocloster</taxon>
    </lineage>
</organism>
<reference evidence="1 2" key="2">
    <citation type="submission" date="2007-09" db="EMBL/GenBank/DDBJ databases">
        <title>Draft genome sequence of Clostridium bolteae (ATCC BAA-613).</title>
        <authorList>
            <person name="Sudarsanam P."/>
            <person name="Ley R."/>
            <person name="Guruge J."/>
            <person name="Turnbaugh P.J."/>
            <person name="Mahowald M."/>
            <person name="Liep D."/>
            <person name="Gordon J."/>
        </authorList>
    </citation>
    <scope>NUCLEOTIDE SEQUENCE [LARGE SCALE GENOMIC DNA]</scope>
    <source>
        <strain evidence="2">ATCC BAA-613 / DSM 15670 / CCUG 46953 / JCM 12243 / WAL 16351</strain>
    </source>
</reference>
<comment type="caution">
    <text evidence="1">The sequence shown here is derived from an EMBL/GenBank/DDBJ whole genome shotgun (WGS) entry which is preliminary data.</text>
</comment>
<dbReference type="EMBL" id="ABCC02000033">
    <property type="protein sequence ID" value="EDP15561.1"/>
    <property type="molecule type" value="Genomic_DNA"/>
</dbReference>
<protein>
    <submittedName>
        <fullName evidence="1">Uncharacterized protein</fullName>
    </submittedName>
</protein>
<reference evidence="1 2" key="1">
    <citation type="submission" date="2007-08" db="EMBL/GenBank/DDBJ databases">
        <authorList>
            <person name="Fulton L."/>
            <person name="Clifton S."/>
            <person name="Fulton B."/>
            <person name="Xu J."/>
            <person name="Minx P."/>
            <person name="Pepin K.H."/>
            <person name="Johnson M."/>
            <person name="Thiruvilangam P."/>
            <person name="Bhonagiri V."/>
            <person name="Nash W.E."/>
            <person name="Mardis E.R."/>
            <person name="Wilson R.K."/>
        </authorList>
    </citation>
    <scope>NUCLEOTIDE SEQUENCE [LARGE SCALE GENOMIC DNA]</scope>
    <source>
        <strain evidence="2">ATCC BAA-613 / DSM 15670 / CCUG 46953 / JCM 12243 / WAL 16351</strain>
    </source>
</reference>
<sequence>MSRPAGARHNPCFMRDFKDSLRLLFYSFTCLCDIMRGGAII</sequence>
<dbReference type="PaxDb" id="411902-CLOBOL_03732"/>
<accession>A8RTN3</accession>
<dbReference type="HOGENOM" id="CLU_3267935_0_0_9"/>
<proteinExistence type="predicted"/>
<evidence type="ECO:0000313" key="1">
    <source>
        <dbReference type="EMBL" id="EDP15561.1"/>
    </source>
</evidence>